<evidence type="ECO:0000256" key="5">
    <source>
        <dbReference type="ARBA" id="ARBA00023277"/>
    </source>
</evidence>
<evidence type="ECO:0000259" key="12">
    <source>
        <dbReference type="Pfam" id="PF17652"/>
    </source>
</evidence>
<evidence type="ECO:0000256" key="8">
    <source>
        <dbReference type="ARBA" id="ARBA00023326"/>
    </source>
</evidence>
<evidence type="ECO:0000313" key="13">
    <source>
        <dbReference type="EMBL" id="KAJ2674002.1"/>
    </source>
</evidence>
<keyword evidence="6" id="KW-0326">Glycosidase</keyword>
<dbReference type="Pfam" id="PF17652">
    <property type="entry name" value="Glyco_hydro81C"/>
    <property type="match status" value="1"/>
</dbReference>
<evidence type="ECO:0000256" key="7">
    <source>
        <dbReference type="ARBA" id="ARBA00023316"/>
    </source>
</evidence>
<dbReference type="EC" id="3.2.1.39" evidence="3"/>
<dbReference type="EMBL" id="JANBTW010000061">
    <property type="protein sequence ID" value="KAJ2674002.1"/>
    <property type="molecule type" value="Genomic_DNA"/>
</dbReference>
<feature type="signal peptide" evidence="10">
    <location>
        <begin position="1"/>
        <end position="24"/>
    </location>
</feature>
<proteinExistence type="inferred from homology"/>
<organism evidence="13 14">
    <name type="scientific">Coemansia spiralis</name>
    <dbReference type="NCBI Taxonomy" id="417178"/>
    <lineage>
        <taxon>Eukaryota</taxon>
        <taxon>Fungi</taxon>
        <taxon>Fungi incertae sedis</taxon>
        <taxon>Zoopagomycota</taxon>
        <taxon>Kickxellomycotina</taxon>
        <taxon>Kickxellomycetes</taxon>
        <taxon>Kickxellales</taxon>
        <taxon>Kickxellaceae</taxon>
        <taxon>Coemansia</taxon>
    </lineage>
</organism>
<dbReference type="AlphaFoldDB" id="A0A9W8KX54"/>
<evidence type="ECO:0000256" key="2">
    <source>
        <dbReference type="ARBA" id="ARBA00010730"/>
    </source>
</evidence>
<keyword evidence="7" id="KW-0961">Cell wall biogenesis/degradation</keyword>
<dbReference type="OrthoDB" id="4473401at2759"/>
<comment type="caution">
    <text evidence="13">The sequence shown here is derived from an EMBL/GenBank/DDBJ whole genome shotgun (WGS) entry which is preliminary data.</text>
</comment>
<sequence length="841" mass="91479">MRTALLKVPLAAAWLLLHAECAFGSPAPLPDNVHSHAEKRLWMSTPEVTQLPAGIPDYYPIKRARSPQPPSGVHVPAPKDHPYTNEQDGHADFNRYSARSNTAPGYQYKAPTLQGVNSVLDPNKQSPLDTGAAIVYKAATSPYSPNGTLIDLSKFAAPLPTNKWWENLIIAQGIDPIHPYPYRVTCLANASTIGFPQFQATATSMTSSGAADWTVGDASGSFTKRLVTDTDALGVQVTWTGSTAAKMNARFYKGMPFVTYSFTSAAPMLQTIHAIMKVEQLARTVNSNGVSSASDAVELTKELTEKPSLTQVTLNDNSQWLIASQPPIQWKETGASALVSQASSAYTGFIQIAHLGSNPSANLDVLQTYAGTYPIQGDVTYAQIQNSQGTTRSSDVVLFYRTNTDEGGDSSTVYSTTDVPTSMQLLSFVLPHHVDMLPSSALLKPGLSGYRSAKGPLTAVAGNIITYSQPLTSVSFEGTRELSAADKATVQKQLLVDVASNADVTAEDPYFFGKGIAKVARLYQIAQEVQDTASASKLSALLVKYLTPWLVSKSNSDPLVYDQTWGGVVSTQGLADPSSDYGQGRYNDHHFHYGYFMYAGAVLAKYDINAFAPFREAITQLLRDFANPSYADKYFPYMRHFDPYDGHSWAAGLFTFGDGRNQESTGEAVNAYYGAYLLAQALGLDDTANFYEIVLNMEATSARRYWHPTRAQAAQLYMSPFIHNVVGILWSSKADYATFFGADTQYMYGIQMIPFTPATTMLLHADWVKEAWCPDGSTCTDGMKLAAKQSNNDGWAQLLYTAYSVVDRSTALSQVSQCTPDNGNTLTNVLHWIATCGQQAS</sequence>
<keyword evidence="5" id="KW-0119">Carbohydrate metabolism</keyword>
<accession>A0A9W8KX54</accession>
<dbReference type="InterPro" id="IPR040720">
    <property type="entry name" value="GH81_C"/>
</dbReference>
<feature type="chain" id="PRO_5040997162" description="glucan endo-1,3-beta-D-glucosidase" evidence="10">
    <location>
        <begin position="25"/>
        <end position="841"/>
    </location>
</feature>
<evidence type="ECO:0000256" key="9">
    <source>
        <dbReference type="SAM" id="MobiDB-lite"/>
    </source>
</evidence>
<evidence type="ECO:0000256" key="10">
    <source>
        <dbReference type="SAM" id="SignalP"/>
    </source>
</evidence>
<dbReference type="Gene3D" id="1.20.5.420">
    <property type="entry name" value="Immunoglobulin FC, subunit C"/>
    <property type="match status" value="1"/>
</dbReference>
<keyword evidence="10" id="KW-0732">Signal</keyword>
<dbReference type="Gene3D" id="2.70.98.30">
    <property type="entry name" value="Golgi alpha-mannosidase II, domain 4"/>
    <property type="match status" value="1"/>
</dbReference>
<feature type="region of interest" description="Disordered" evidence="9">
    <location>
        <begin position="63"/>
        <end position="85"/>
    </location>
</feature>
<dbReference type="InterPro" id="IPR040451">
    <property type="entry name" value="GH81_N"/>
</dbReference>
<dbReference type="Pfam" id="PF03639">
    <property type="entry name" value="Glyco_hydro_81"/>
    <property type="match status" value="1"/>
</dbReference>
<evidence type="ECO:0000259" key="11">
    <source>
        <dbReference type="Pfam" id="PF03639"/>
    </source>
</evidence>
<dbReference type="PANTHER" id="PTHR31983:SF0">
    <property type="entry name" value="GLUCAN ENDO-1,3-BETA-D-GLUCOSIDASE 2"/>
    <property type="match status" value="1"/>
</dbReference>
<feature type="domain" description="Glycosyl hydrolase family 81 C-terminal" evidence="12">
    <location>
        <begin position="487"/>
        <end position="827"/>
    </location>
</feature>
<dbReference type="GO" id="GO:0071555">
    <property type="term" value="P:cell wall organization"/>
    <property type="evidence" value="ECO:0007669"/>
    <property type="project" value="UniProtKB-KW"/>
</dbReference>
<comment type="similarity">
    <text evidence="2">Belongs to the glycosyl hydrolase 81 family.</text>
</comment>
<dbReference type="PANTHER" id="PTHR31983">
    <property type="entry name" value="ENDO-1,3(4)-BETA-GLUCANASE 1"/>
    <property type="match status" value="1"/>
</dbReference>
<dbReference type="GO" id="GO:0042973">
    <property type="term" value="F:glucan endo-1,3-beta-D-glucosidase activity"/>
    <property type="evidence" value="ECO:0007669"/>
    <property type="project" value="UniProtKB-EC"/>
</dbReference>
<evidence type="ECO:0000313" key="14">
    <source>
        <dbReference type="Proteomes" id="UP001151518"/>
    </source>
</evidence>
<name>A0A9W8KX54_9FUNG</name>
<dbReference type="GO" id="GO:0000272">
    <property type="term" value="P:polysaccharide catabolic process"/>
    <property type="evidence" value="ECO:0007669"/>
    <property type="project" value="UniProtKB-KW"/>
</dbReference>
<dbReference type="GO" id="GO:0052861">
    <property type="term" value="F:endo-1,3(4)-beta-glucanase activity"/>
    <property type="evidence" value="ECO:0007669"/>
    <property type="project" value="InterPro"/>
</dbReference>
<protein>
    <recommendedName>
        <fullName evidence="3">glucan endo-1,3-beta-D-glucosidase</fullName>
        <ecNumber evidence="3">3.2.1.39</ecNumber>
    </recommendedName>
</protein>
<evidence type="ECO:0000256" key="3">
    <source>
        <dbReference type="ARBA" id="ARBA00012780"/>
    </source>
</evidence>
<keyword evidence="4" id="KW-0378">Hydrolase</keyword>
<reference evidence="13" key="1">
    <citation type="submission" date="2022-07" db="EMBL/GenBank/DDBJ databases">
        <title>Phylogenomic reconstructions and comparative analyses of Kickxellomycotina fungi.</title>
        <authorList>
            <person name="Reynolds N.K."/>
            <person name="Stajich J.E."/>
            <person name="Barry K."/>
            <person name="Grigoriev I.V."/>
            <person name="Crous P."/>
            <person name="Smith M.E."/>
        </authorList>
    </citation>
    <scope>NUCLEOTIDE SEQUENCE</scope>
    <source>
        <strain evidence="13">NRRL 3115</strain>
    </source>
</reference>
<feature type="domain" description="Glycosyl hydrolase family 81 N-terminal" evidence="11">
    <location>
        <begin position="153"/>
        <end position="475"/>
    </location>
</feature>
<evidence type="ECO:0000256" key="4">
    <source>
        <dbReference type="ARBA" id="ARBA00022801"/>
    </source>
</evidence>
<dbReference type="InterPro" id="IPR005200">
    <property type="entry name" value="Endo-beta-glucanase"/>
</dbReference>
<evidence type="ECO:0000256" key="1">
    <source>
        <dbReference type="ARBA" id="ARBA00000382"/>
    </source>
</evidence>
<comment type="catalytic activity">
    <reaction evidence="1">
        <text>Hydrolysis of (1-&gt;3)-beta-D-glucosidic linkages in (1-&gt;3)-beta-D-glucans.</text>
        <dbReference type="EC" id="3.2.1.39"/>
    </reaction>
</comment>
<keyword evidence="8" id="KW-0624">Polysaccharide degradation</keyword>
<gene>
    <name evidence="13" type="ORF">GGI25_004487</name>
</gene>
<dbReference type="Proteomes" id="UP001151518">
    <property type="component" value="Unassembled WGS sequence"/>
</dbReference>
<evidence type="ECO:0000256" key="6">
    <source>
        <dbReference type="ARBA" id="ARBA00023295"/>
    </source>
</evidence>
<dbReference type="PROSITE" id="PS52008">
    <property type="entry name" value="GH81"/>
    <property type="match status" value="1"/>
</dbReference>